<feature type="domain" description="AAA" evidence="1">
    <location>
        <begin position="32"/>
        <end position="153"/>
    </location>
</feature>
<dbReference type="PANTHER" id="PTHR42990:SF1">
    <property type="entry name" value="AAA+ ATPASE DOMAIN-CONTAINING PROTEIN"/>
    <property type="match status" value="1"/>
</dbReference>
<keyword evidence="2" id="KW-0547">Nucleotide-binding</keyword>
<name>A0A413V303_9BACE</name>
<dbReference type="InterPro" id="IPR041682">
    <property type="entry name" value="AAA_14"/>
</dbReference>
<dbReference type="GO" id="GO:0005524">
    <property type="term" value="F:ATP binding"/>
    <property type="evidence" value="ECO:0007669"/>
    <property type="project" value="UniProtKB-KW"/>
</dbReference>
<keyword evidence="2" id="KW-0067">ATP-binding</keyword>
<dbReference type="AlphaFoldDB" id="A0A413V303"/>
<dbReference type="Pfam" id="PF13173">
    <property type="entry name" value="AAA_14"/>
    <property type="match status" value="1"/>
</dbReference>
<proteinExistence type="predicted"/>
<evidence type="ECO:0000313" key="2">
    <source>
        <dbReference type="EMBL" id="RHB28031.1"/>
    </source>
</evidence>
<dbReference type="SUPFAM" id="SSF52540">
    <property type="entry name" value="P-loop containing nucleoside triphosphate hydrolases"/>
    <property type="match status" value="1"/>
</dbReference>
<protein>
    <submittedName>
        <fullName evidence="2">ATP-binding protein</fullName>
    </submittedName>
</protein>
<evidence type="ECO:0000313" key="3">
    <source>
        <dbReference type="Proteomes" id="UP000284379"/>
    </source>
</evidence>
<accession>A0A413V303</accession>
<dbReference type="InterPro" id="IPR027417">
    <property type="entry name" value="P-loop_NTPase"/>
</dbReference>
<comment type="caution">
    <text evidence="2">The sequence shown here is derived from an EMBL/GenBank/DDBJ whole genome shotgun (WGS) entry which is preliminary data.</text>
</comment>
<evidence type="ECO:0000259" key="1">
    <source>
        <dbReference type="Pfam" id="PF13173"/>
    </source>
</evidence>
<dbReference type="PANTHER" id="PTHR42990">
    <property type="entry name" value="ATPASE"/>
    <property type="match status" value="1"/>
</dbReference>
<sequence length="389" mass="45415">MEQLFELFRRLLNLTDTTYIRYLHDEIDWSVRMLGIVGPRGVGKTTMLLQHIKLYNSLNDTLFVNADDLYFAEHKVFDLASTFYKNGGKHLYIDEVHKYPNWSKELKMIYDYFPDFQVVFTGSSILDIYKGNADLSRRVLSYFLSGLSFREYLILSQGMQLPSYSLQDILNHKVELPGVDHPLPLFKEYLENGYYPFFNDPGYDQRLRNVVNLTIENDIPVYANMNIATTKKIRQLLYVVSQSVPFKPNFTKIGQTIDVHRNLVTDFLYYLERAGIIAQLRNNTGGIRLLGKIEKIYLDNTNLIYALAENRPDIGNMRETFFLSQMKIRNKIVASEKSDFEIDGYTFEVGGSGKQQKQIQDIEKAYIVKDDIEYGYNNIIPLWHFGFNY</sequence>
<dbReference type="RefSeq" id="WP_122202406.1">
    <property type="nucleotide sequence ID" value="NZ_CABJFV010000047.1"/>
</dbReference>
<dbReference type="EMBL" id="QSGO01000047">
    <property type="protein sequence ID" value="RHB28031.1"/>
    <property type="molecule type" value="Genomic_DNA"/>
</dbReference>
<organism evidence="2 3">
    <name type="scientific">Bacteroides nordii</name>
    <dbReference type="NCBI Taxonomy" id="291645"/>
    <lineage>
        <taxon>Bacteria</taxon>
        <taxon>Pseudomonadati</taxon>
        <taxon>Bacteroidota</taxon>
        <taxon>Bacteroidia</taxon>
        <taxon>Bacteroidales</taxon>
        <taxon>Bacteroidaceae</taxon>
        <taxon>Bacteroides</taxon>
    </lineage>
</organism>
<dbReference type="Proteomes" id="UP000284379">
    <property type="component" value="Unassembled WGS sequence"/>
</dbReference>
<reference evidence="2 3" key="1">
    <citation type="submission" date="2018-08" db="EMBL/GenBank/DDBJ databases">
        <title>A genome reference for cultivated species of the human gut microbiota.</title>
        <authorList>
            <person name="Zou Y."/>
            <person name="Xue W."/>
            <person name="Luo G."/>
        </authorList>
    </citation>
    <scope>NUCLEOTIDE SEQUENCE [LARGE SCALE GENOMIC DNA]</scope>
    <source>
        <strain evidence="2 3">AM40-30BH</strain>
    </source>
</reference>
<gene>
    <name evidence="2" type="ORF">DW888_20995</name>
</gene>